<dbReference type="InterPro" id="IPR003661">
    <property type="entry name" value="HisK_dim/P_dom"/>
</dbReference>
<evidence type="ECO:0000313" key="10">
    <source>
        <dbReference type="Proteomes" id="UP000199679"/>
    </source>
</evidence>
<dbReference type="InterPro" id="IPR036097">
    <property type="entry name" value="HisK_dim/P_sf"/>
</dbReference>
<dbReference type="STRING" id="652787.SAMN05216490_4985"/>
<dbReference type="Gene3D" id="1.25.40.10">
    <property type="entry name" value="Tetratricopeptide repeat domain"/>
    <property type="match status" value="1"/>
</dbReference>
<dbReference type="GO" id="GO:0000155">
    <property type="term" value="F:phosphorelay sensor kinase activity"/>
    <property type="evidence" value="ECO:0007669"/>
    <property type="project" value="InterPro"/>
</dbReference>
<evidence type="ECO:0000259" key="8">
    <source>
        <dbReference type="PROSITE" id="PS50109"/>
    </source>
</evidence>
<dbReference type="InterPro" id="IPR004358">
    <property type="entry name" value="Sig_transdc_His_kin-like_C"/>
</dbReference>
<keyword evidence="7" id="KW-1133">Transmembrane helix</keyword>
<dbReference type="InterPro" id="IPR036890">
    <property type="entry name" value="HATPase_C_sf"/>
</dbReference>
<evidence type="ECO:0000313" key="9">
    <source>
        <dbReference type="EMBL" id="SDT69121.1"/>
    </source>
</evidence>
<feature type="domain" description="Histidine kinase" evidence="8">
    <location>
        <begin position="409"/>
        <end position="620"/>
    </location>
</feature>
<name>A0A1H2CF90_MUCMA</name>
<dbReference type="AlphaFoldDB" id="A0A1H2CF90"/>
<dbReference type="Proteomes" id="UP000199679">
    <property type="component" value="Chromosome I"/>
</dbReference>
<dbReference type="Pfam" id="PF02518">
    <property type="entry name" value="HATPase_c"/>
    <property type="match status" value="1"/>
</dbReference>
<keyword evidence="7" id="KW-0472">Membrane</keyword>
<reference evidence="9 10" key="1">
    <citation type="submission" date="2016-10" db="EMBL/GenBank/DDBJ databases">
        <authorList>
            <person name="de Groot N.N."/>
        </authorList>
    </citation>
    <scope>NUCLEOTIDE SEQUENCE [LARGE SCALE GENOMIC DNA]</scope>
    <source>
        <strain evidence="9 10">MP1X4</strain>
    </source>
</reference>
<dbReference type="RefSeq" id="WP_091379779.1">
    <property type="nucleotide sequence ID" value="NZ_LT629740.1"/>
</dbReference>
<evidence type="ECO:0000256" key="7">
    <source>
        <dbReference type="SAM" id="Phobius"/>
    </source>
</evidence>
<dbReference type="Gene3D" id="3.30.565.10">
    <property type="entry name" value="Histidine kinase-like ATPase, C-terminal domain"/>
    <property type="match status" value="1"/>
</dbReference>
<keyword evidence="5 9" id="KW-0418">Kinase</keyword>
<dbReference type="Gene3D" id="1.10.287.130">
    <property type="match status" value="1"/>
</dbReference>
<dbReference type="PANTHER" id="PTHR43711">
    <property type="entry name" value="TWO-COMPONENT HISTIDINE KINASE"/>
    <property type="match status" value="1"/>
</dbReference>
<dbReference type="EMBL" id="LT629740">
    <property type="protein sequence ID" value="SDT69121.1"/>
    <property type="molecule type" value="Genomic_DNA"/>
</dbReference>
<evidence type="ECO:0000256" key="2">
    <source>
        <dbReference type="ARBA" id="ARBA00012438"/>
    </source>
</evidence>
<gene>
    <name evidence="9" type="ORF">SAMN05216490_4985</name>
</gene>
<dbReference type="SUPFAM" id="SSF48452">
    <property type="entry name" value="TPR-like"/>
    <property type="match status" value="1"/>
</dbReference>
<dbReference type="CDD" id="cd00082">
    <property type="entry name" value="HisKA"/>
    <property type="match status" value="1"/>
</dbReference>
<keyword evidence="6" id="KW-0902">Two-component regulatory system</keyword>
<dbReference type="InterPro" id="IPR050736">
    <property type="entry name" value="Sensor_HK_Regulatory"/>
</dbReference>
<dbReference type="InterPro" id="IPR003594">
    <property type="entry name" value="HATPase_dom"/>
</dbReference>
<organism evidence="9 10">
    <name type="scientific">Mucilaginibacter mallensis</name>
    <dbReference type="NCBI Taxonomy" id="652787"/>
    <lineage>
        <taxon>Bacteria</taxon>
        <taxon>Pseudomonadati</taxon>
        <taxon>Bacteroidota</taxon>
        <taxon>Sphingobacteriia</taxon>
        <taxon>Sphingobacteriales</taxon>
        <taxon>Sphingobacteriaceae</taxon>
        <taxon>Mucilaginibacter</taxon>
    </lineage>
</organism>
<dbReference type="InterPro" id="IPR005467">
    <property type="entry name" value="His_kinase_dom"/>
</dbReference>
<feature type="transmembrane region" description="Helical" evidence="7">
    <location>
        <begin position="351"/>
        <end position="372"/>
    </location>
</feature>
<keyword evidence="3" id="KW-0597">Phosphoprotein</keyword>
<proteinExistence type="predicted"/>
<evidence type="ECO:0000256" key="4">
    <source>
        <dbReference type="ARBA" id="ARBA00022679"/>
    </source>
</evidence>
<dbReference type="EC" id="2.7.13.3" evidence="2"/>
<sequence length="620" mass="70456">MHFPRPLPYLISLLVVWLCYSQAQGQSVLIRQEQHRLPFIKDSISQVNSLNRIGMLYHLKNPDSCFYYGMKAKTIAIRLHYRKGVTDADNVIATALFLRGLSRESLQLFSTVLHDYQQESDTANIAQALMNMATVYASITDTTQAKILSRRAIQTGRNLKQDSIMSLVYANYCMLNGALSDDSVRYYLDKSQKIALRYKDQRMLIAILQIRAGMLLNKNLKKEALPLIIRSLSEARNAGMEYLQANSLELYAAYYSDKPDSVRSYYDRIYQLAQEKGYIFLRVPVLKVVLTYTEMAGNKDKIIAVHRLLEAALTAENENQKKFIGDYIKYNAIQDDNILLETNNKNNKTEIFLLITGCLVSIMLIIFIYRLYKLSRHLNKQISEQNSNMQKTLIDLEQSQADNTRMMQIAAHDLRNPIGGITSIAALMLDDDDRSTEDRMMLELIKTSGQNSLELVSDLLQVHTKVEELKKEHVDLSLMLHYCVGLMHYKAEAKGQQLKLHTTPVTLSVNREKLWRVISNLIANAIKFSPSGADIYVDVQELNGRVLITVEDHGIGIPIEMKDKIFDMFTEAKRAGTAGEQPFGLGLAISKQIVEAHGGRIWFESKSGNGTTFFVELPIL</sequence>
<keyword evidence="4" id="KW-0808">Transferase</keyword>
<dbReference type="SUPFAM" id="SSF47384">
    <property type="entry name" value="Homodimeric domain of signal transducing histidine kinase"/>
    <property type="match status" value="1"/>
</dbReference>
<dbReference type="SUPFAM" id="SSF55874">
    <property type="entry name" value="ATPase domain of HSP90 chaperone/DNA topoisomerase II/histidine kinase"/>
    <property type="match status" value="1"/>
</dbReference>
<evidence type="ECO:0000256" key="1">
    <source>
        <dbReference type="ARBA" id="ARBA00000085"/>
    </source>
</evidence>
<dbReference type="FunFam" id="3.30.565.10:FF:000006">
    <property type="entry name" value="Sensor histidine kinase WalK"/>
    <property type="match status" value="1"/>
</dbReference>
<evidence type="ECO:0000256" key="5">
    <source>
        <dbReference type="ARBA" id="ARBA00022777"/>
    </source>
</evidence>
<accession>A0A1H2CF90</accession>
<dbReference type="PROSITE" id="PS50109">
    <property type="entry name" value="HIS_KIN"/>
    <property type="match status" value="1"/>
</dbReference>
<keyword evidence="10" id="KW-1185">Reference proteome</keyword>
<dbReference type="PRINTS" id="PR00344">
    <property type="entry name" value="BCTRLSENSOR"/>
</dbReference>
<keyword evidence="7" id="KW-0812">Transmembrane</keyword>
<evidence type="ECO:0000256" key="6">
    <source>
        <dbReference type="ARBA" id="ARBA00023012"/>
    </source>
</evidence>
<protein>
    <recommendedName>
        <fullName evidence="2">histidine kinase</fullName>
        <ecNumber evidence="2">2.7.13.3</ecNumber>
    </recommendedName>
</protein>
<comment type="catalytic activity">
    <reaction evidence="1">
        <text>ATP + protein L-histidine = ADP + protein N-phospho-L-histidine.</text>
        <dbReference type="EC" id="2.7.13.3"/>
    </reaction>
</comment>
<dbReference type="InterPro" id="IPR011990">
    <property type="entry name" value="TPR-like_helical_dom_sf"/>
</dbReference>
<dbReference type="SMART" id="SM00388">
    <property type="entry name" value="HisKA"/>
    <property type="match status" value="1"/>
</dbReference>
<dbReference type="CDD" id="cd00075">
    <property type="entry name" value="HATPase"/>
    <property type="match status" value="1"/>
</dbReference>
<dbReference type="SMART" id="SM00387">
    <property type="entry name" value="HATPase_c"/>
    <property type="match status" value="1"/>
</dbReference>
<dbReference type="Pfam" id="PF00512">
    <property type="entry name" value="HisKA"/>
    <property type="match status" value="1"/>
</dbReference>
<dbReference type="PANTHER" id="PTHR43711:SF28">
    <property type="entry name" value="SENSOR HISTIDINE KINASE YXDK"/>
    <property type="match status" value="1"/>
</dbReference>
<dbReference type="OrthoDB" id="1301080at2"/>
<evidence type="ECO:0000256" key="3">
    <source>
        <dbReference type="ARBA" id="ARBA00022553"/>
    </source>
</evidence>